<protein>
    <submittedName>
        <fullName evidence="7">Diacylglycerol kinase family protein</fullName>
    </submittedName>
</protein>
<dbReference type="SUPFAM" id="SSF111331">
    <property type="entry name" value="NAD kinase/diacylglycerol kinase-like"/>
    <property type="match status" value="1"/>
</dbReference>
<dbReference type="RefSeq" id="WP_210118002.1">
    <property type="nucleotide sequence ID" value="NZ_CP054257.1"/>
</dbReference>
<reference evidence="7" key="1">
    <citation type="submission" date="2020-05" db="EMBL/GenBank/DDBJ databases">
        <authorList>
            <person name="Zeng H."/>
            <person name="Chan Y.K."/>
            <person name="Watt R.M."/>
        </authorList>
    </citation>
    <scope>NUCLEOTIDE SEQUENCE</scope>
    <source>
        <strain evidence="7">ATCC 700773</strain>
    </source>
</reference>
<evidence type="ECO:0000256" key="4">
    <source>
        <dbReference type="ARBA" id="ARBA00022840"/>
    </source>
</evidence>
<dbReference type="Proteomes" id="UP000671995">
    <property type="component" value="Chromosome"/>
</dbReference>
<sequence>MQYIFYNPLANNKKAKKDLSLIASLLTENDVSFFDVTQEKNVKSLLVELSPKDTAVIAGGDGTLHRFVNMIYDDFGSPSSIHAKLLFFPSGSGNDFMHDIHHSKEKKLIDLKKYIENLPSVSINGKIHHFINGTGAGLDGWCCYEAEKSRQKSDKPINYTLIAARGLLYAYKPFSATAVVDGIPHRYNDIWLISSMNGRYFGGGMKVAPEQDRLAKDKTVSFVAAHSLKRRQTFRIFPEFLSGKYVRRKNYIDVIPAKKITVTFDNPVTIQIDGEAFPNVTSYSVDCVR</sequence>
<evidence type="ECO:0000259" key="5">
    <source>
        <dbReference type="Pfam" id="PF00781"/>
    </source>
</evidence>
<dbReference type="InterPro" id="IPR017438">
    <property type="entry name" value="ATP-NAD_kinase_N"/>
</dbReference>
<feature type="domain" description="DAGKc" evidence="5">
    <location>
        <begin position="3"/>
        <end position="104"/>
    </location>
</feature>
<evidence type="ECO:0000256" key="3">
    <source>
        <dbReference type="ARBA" id="ARBA00022777"/>
    </source>
</evidence>
<keyword evidence="3 7" id="KW-0418">Kinase</keyword>
<dbReference type="InterPro" id="IPR016064">
    <property type="entry name" value="NAD/diacylglycerol_kinase_sf"/>
</dbReference>
<keyword evidence="2" id="KW-0547">Nucleotide-binding</keyword>
<organism evidence="7 8">
    <name type="scientific">Treponema parvum</name>
    <dbReference type="NCBI Taxonomy" id="138851"/>
    <lineage>
        <taxon>Bacteria</taxon>
        <taxon>Pseudomonadati</taxon>
        <taxon>Spirochaetota</taxon>
        <taxon>Spirochaetia</taxon>
        <taxon>Spirochaetales</taxon>
        <taxon>Treponemataceae</taxon>
        <taxon>Treponema</taxon>
    </lineage>
</organism>
<dbReference type="Gene3D" id="2.60.200.40">
    <property type="match status" value="1"/>
</dbReference>
<dbReference type="InterPro" id="IPR050187">
    <property type="entry name" value="Lipid_Phosphate_FormReg"/>
</dbReference>
<evidence type="ECO:0000259" key="6">
    <source>
        <dbReference type="Pfam" id="PF19279"/>
    </source>
</evidence>
<dbReference type="Pfam" id="PF19279">
    <property type="entry name" value="YegS_C"/>
    <property type="match status" value="1"/>
</dbReference>
<dbReference type="EMBL" id="CP054257">
    <property type="protein sequence ID" value="QTQ11207.1"/>
    <property type="molecule type" value="Genomic_DNA"/>
</dbReference>
<keyword evidence="1" id="KW-0808">Transferase</keyword>
<gene>
    <name evidence="7" type="ORF">HRI96_02745</name>
</gene>
<dbReference type="InterPro" id="IPR045540">
    <property type="entry name" value="YegS/DAGK_C"/>
</dbReference>
<dbReference type="InterPro" id="IPR001206">
    <property type="entry name" value="Diacylglycerol_kinase_cat_dom"/>
</dbReference>
<keyword evidence="4" id="KW-0067">ATP-binding</keyword>
<dbReference type="AlphaFoldDB" id="A0A975EYN6"/>
<accession>A0A975EYN6</accession>
<name>A0A975EYN6_9SPIR</name>
<dbReference type="PANTHER" id="PTHR12358">
    <property type="entry name" value="SPHINGOSINE KINASE"/>
    <property type="match status" value="1"/>
</dbReference>
<evidence type="ECO:0000256" key="2">
    <source>
        <dbReference type="ARBA" id="ARBA00022741"/>
    </source>
</evidence>
<dbReference type="Gene3D" id="3.40.50.10330">
    <property type="entry name" value="Probable inorganic polyphosphate/atp-NAD kinase, domain 1"/>
    <property type="match status" value="1"/>
</dbReference>
<reference evidence="7" key="2">
    <citation type="journal article" date="2021" name="Microbiol. Resour. Announc.">
        <title>Complete Genome Sequences of Three Human Oral Treponema parvum Isolates.</title>
        <authorList>
            <person name="Zeng H."/>
            <person name="Watt R.M."/>
        </authorList>
    </citation>
    <scope>NUCLEOTIDE SEQUENCE</scope>
    <source>
        <strain evidence="7">ATCC 700773</strain>
    </source>
</reference>
<dbReference type="Pfam" id="PF00781">
    <property type="entry name" value="DAGK_cat"/>
    <property type="match status" value="1"/>
</dbReference>
<evidence type="ECO:0000313" key="8">
    <source>
        <dbReference type="Proteomes" id="UP000671995"/>
    </source>
</evidence>
<evidence type="ECO:0000256" key="1">
    <source>
        <dbReference type="ARBA" id="ARBA00022679"/>
    </source>
</evidence>
<dbReference type="PANTHER" id="PTHR12358:SF54">
    <property type="entry name" value="SPHINGOSINE KINASE RELATED PROTEIN"/>
    <property type="match status" value="1"/>
</dbReference>
<evidence type="ECO:0000313" key="7">
    <source>
        <dbReference type="EMBL" id="QTQ11207.1"/>
    </source>
</evidence>
<feature type="domain" description="YegS/DAGK C-terminal" evidence="6">
    <location>
        <begin position="136"/>
        <end position="280"/>
    </location>
</feature>
<proteinExistence type="predicted"/>
<dbReference type="GO" id="GO:0005524">
    <property type="term" value="F:ATP binding"/>
    <property type="evidence" value="ECO:0007669"/>
    <property type="project" value="UniProtKB-KW"/>
</dbReference>
<dbReference type="GO" id="GO:0016301">
    <property type="term" value="F:kinase activity"/>
    <property type="evidence" value="ECO:0007669"/>
    <property type="project" value="UniProtKB-KW"/>
</dbReference>